<evidence type="ECO:0000256" key="1">
    <source>
        <dbReference type="ARBA" id="ARBA00004370"/>
    </source>
</evidence>
<dbReference type="STRING" id="104452.A0A0L7L428"/>
<feature type="transmembrane region" description="Helical" evidence="6">
    <location>
        <begin position="208"/>
        <end position="228"/>
    </location>
</feature>
<dbReference type="PANTHER" id="PTHR48021">
    <property type="match status" value="1"/>
</dbReference>
<evidence type="ECO:0000256" key="2">
    <source>
        <dbReference type="ARBA" id="ARBA00022692"/>
    </source>
</evidence>
<dbReference type="InterPro" id="IPR005828">
    <property type="entry name" value="MFS_sugar_transport-like"/>
</dbReference>
<evidence type="ECO:0008006" key="9">
    <source>
        <dbReference type="Google" id="ProtNLM"/>
    </source>
</evidence>
<organism evidence="7 8">
    <name type="scientific">Operophtera brumata</name>
    <name type="common">Winter moth</name>
    <name type="synonym">Phalaena brumata</name>
    <dbReference type="NCBI Taxonomy" id="104452"/>
    <lineage>
        <taxon>Eukaryota</taxon>
        <taxon>Metazoa</taxon>
        <taxon>Ecdysozoa</taxon>
        <taxon>Arthropoda</taxon>
        <taxon>Hexapoda</taxon>
        <taxon>Insecta</taxon>
        <taxon>Pterygota</taxon>
        <taxon>Neoptera</taxon>
        <taxon>Endopterygota</taxon>
        <taxon>Lepidoptera</taxon>
        <taxon>Glossata</taxon>
        <taxon>Ditrysia</taxon>
        <taxon>Geometroidea</taxon>
        <taxon>Geometridae</taxon>
        <taxon>Larentiinae</taxon>
        <taxon>Operophtera</taxon>
    </lineage>
</organism>
<evidence type="ECO:0000256" key="3">
    <source>
        <dbReference type="ARBA" id="ARBA00022989"/>
    </source>
</evidence>
<dbReference type="EMBL" id="JTDY01003065">
    <property type="protein sequence ID" value="KOB70217.1"/>
    <property type="molecule type" value="Genomic_DNA"/>
</dbReference>
<dbReference type="InterPro" id="IPR050549">
    <property type="entry name" value="MFS_Trehalose_Transporter"/>
</dbReference>
<evidence type="ECO:0000256" key="6">
    <source>
        <dbReference type="SAM" id="Phobius"/>
    </source>
</evidence>
<gene>
    <name evidence="7" type="ORF">OBRU01_15644</name>
</gene>
<feature type="transmembrane region" description="Helical" evidence="6">
    <location>
        <begin position="46"/>
        <end position="64"/>
    </location>
</feature>
<evidence type="ECO:0000256" key="4">
    <source>
        <dbReference type="ARBA" id="ARBA00023136"/>
    </source>
</evidence>
<feature type="transmembrane region" description="Helical" evidence="6">
    <location>
        <begin position="268"/>
        <end position="287"/>
    </location>
</feature>
<evidence type="ECO:0000313" key="7">
    <source>
        <dbReference type="EMBL" id="KOB70217.1"/>
    </source>
</evidence>
<feature type="transmembrane region" description="Helical" evidence="6">
    <location>
        <begin position="341"/>
        <end position="360"/>
    </location>
</feature>
<dbReference type="GO" id="GO:0016020">
    <property type="term" value="C:membrane"/>
    <property type="evidence" value="ECO:0007669"/>
    <property type="project" value="UniProtKB-SubCell"/>
</dbReference>
<proteinExistence type="predicted"/>
<accession>A0A0L7L428</accession>
<dbReference type="SUPFAM" id="SSF103473">
    <property type="entry name" value="MFS general substrate transporter"/>
    <property type="match status" value="1"/>
</dbReference>
<sequence length="397" mass="42954">MKRRVQYLAGACASVAFVFTGATLAWSSPAIPKFRNGEANIDITDTSWVVSLHGLGALLGCYCGQVLNESVGRRRTIFSSSAPALVGAVTMIYITEISDKEIRGSLGMVVQVMNNLGSLIVYSIGPFVSYSALNAMVLSIPLCYVTLCAWIPESPYYHLKDGRSIDEEMSAMKAHVRESMENKTTMAELLTNVKYRKALQSGAASGPLASIVYGFVQLTAGICATFLTRYVGRRALMFASCLGVALSMTTLGSYFYLQDSARVGPDTLASLAALPLIGILGFNVSYANGIGNLPYVMQAELFPVNVKGVASSLATMLACVLSFIVTKSYQTVKDTFGHYTVFWSFALVGYSGVIFIYLFVPETRGKTLEEVLDNVQEAGKSPEEHALSEHLNEKRGE</sequence>
<dbReference type="Gene3D" id="1.20.1250.20">
    <property type="entry name" value="MFS general substrate transporter like domains"/>
    <property type="match status" value="3"/>
</dbReference>
<evidence type="ECO:0000313" key="8">
    <source>
        <dbReference type="Proteomes" id="UP000037510"/>
    </source>
</evidence>
<dbReference type="Pfam" id="PF00083">
    <property type="entry name" value="Sugar_tr"/>
    <property type="match status" value="2"/>
</dbReference>
<keyword evidence="4 6" id="KW-0472">Membrane</keyword>
<dbReference type="PANTHER" id="PTHR48021:SF1">
    <property type="entry name" value="GH07001P-RELATED"/>
    <property type="match status" value="1"/>
</dbReference>
<reference evidence="7 8" key="1">
    <citation type="journal article" date="2015" name="Genome Biol. Evol.">
        <title>The genome of winter moth (Operophtera brumata) provides a genomic perspective on sexual dimorphism and phenology.</title>
        <authorList>
            <person name="Derks M.F."/>
            <person name="Smit S."/>
            <person name="Salis L."/>
            <person name="Schijlen E."/>
            <person name="Bossers A."/>
            <person name="Mateman C."/>
            <person name="Pijl A.S."/>
            <person name="de Ridder D."/>
            <person name="Groenen M.A."/>
            <person name="Visser M.E."/>
            <person name="Megens H.J."/>
        </authorList>
    </citation>
    <scope>NUCLEOTIDE SEQUENCE [LARGE SCALE GENOMIC DNA]</scope>
    <source>
        <strain evidence="7">WM2013NL</strain>
        <tissue evidence="7">Head and thorax</tissue>
    </source>
</reference>
<comment type="caution">
    <text evidence="7">The sequence shown here is derived from an EMBL/GenBank/DDBJ whole genome shotgun (WGS) entry which is preliminary data.</text>
</comment>
<dbReference type="InterPro" id="IPR036259">
    <property type="entry name" value="MFS_trans_sf"/>
</dbReference>
<keyword evidence="3 6" id="KW-1133">Transmembrane helix</keyword>
<dbReference type="Proteomes" id="UP000037510">
    <property type="component" value="Unassembled WGS sequence"/>
</dbReference>
<feature type="transmembrane region" description="Helical" evidence="6">
    <location>
        <begin position="308"/>
        <end position="329"/>
    </location>
</feature>
<dbReference type="AlphaFoldDB" id="A0A0L7L428"/>
<feature type="transmembrane region" description="Helical" evidence="6">
    <location>
        <begin position="235"/>
        <end position="256"/>
    </location>
</feature>
<feature type="region of interest" description="Disordered" evidence="5">
    <location>
        <begin position="378"/>
        <end position="397"/>
    </location>
</feature>
<comment type="subcellular location">
    <subcellularLocation>
        <location evidence="1">Membrane</location>
    </subcellularLocation>
</comment>
<dbReference type="GO" id="GO:0022857">
    <property type="term" value="F:transmembrane transporter activity"/>
    <property type="evidence" value="ECO:0007669"/>
    <property type="project" value="InterPro"/>
</dbReference>
<evidence type="ECO:0000256" key="5">
    <source>
        <dbReference type="SAM" id="MobiDB-lite"/>
    </source>
</evidence>
<keyword evidence="8" id="KW-1185">Reference proteome</keyword>
<keyword evidence="2 6" id="KW-0812">Transmembrane</keyword>
<protein>
    <recommendedName>
        <fullName evidence="9">Sugar transporter</fullName>
    </recommendedName>
</protein>
<name>A0A0L7L428_OPEBR</name>
<feature type="compositionally biased region" description="Basic and acidic residues" evidence="5">
    <location>
        <begin position="380"/>
        <end position="397"/>
    </location>
</feature>